<evidence type="ECO:0000259" key="1">
    <source>
        <dbReference type="Pfam" id="PF10551"/>
    </source>
</evidence>
<protein>
    <submittedName>
        <fullName evidence="4">MULE domain-containing protein</fullName>
    </submittedName>
</protein>
<dbReference type="OrthoDB" id="5839148at2759"/>
<reference evidence="2 3" key="1">
    <citation type="submission" date="2018-11" db="EMBL/GenBank/DDBJ databases">
        <authorList>
            <consortium name="Pathogen Informatics"/>
        </authorList>
    </citation>
    <scope>NUCLEOTIDE SEQUENCE [LARGE SCALE GENOMIC DNA]</scope>
</reference>
<dbReference type="Pfam" id="PF10551">
    <property type="entry name" value="MULE"/>
    <property type="match status" value="1"/>
</dbReference>
<feature type="domain" description="MULE transposase" evidence="1">
    <location>
        <begin position="411"/>
        <end position="496"/>
    </location>
</feature>
<dbReference type="InterPro" id="IPR018289">
    <property type="entry name" value="MULE_transposase_dom"/>
</dbReference>
<dbReference type="AlphaFoldDB" id="A0A183FRH0"/>
<gene>
    <name evidence="2" type="ORF">HPBE_LOCUS10429</name>
</gene>
<dbReference type="WBParaSite" id="HPBE_0001042801-mRNA-1">
    <property type="protein sequence ID" value="HPBE_0001042801-mRNA-1"/>
    <property type="gene ID" value="HPBE_0001042801"/>
</dbReference>
<accession>A0A3P7Z4M7</accession>
<evidence type="ECO:0000313" key="3">
    <source>
        <dbReference type="Proteomes" id="UP000050761"/>
    </source>
</evidence>
<organism evidence="3 4">
    <name type="scientific">Heligmosomoides polygyrus</name>
    <name type="common">Parasitic roundworm</name>
    <dbReference type="NCBI Taxonomy" id="6339"/>
    <lineage>
        <taxon>Eukaryota</taxon>
        <taxon>Metazoa</taxon>
        <taxon>Ecdysozoa</taxon>
        <taxon>Nematoda</taxon>
        <taxon>Chromadorea</taxon>
        <taxon>Rhabditida</taxon>
        <taxon>Rhabditina</taxon>
        <taxon>Rhabditomorpha</taxon>
        <taxon>Strongyloidea</taxon>
        <taxon>Heligmosomidae</taxon>
        <taxon>Heligmosomoides</taxon>
    </lineage>
</organism>
<keyword evidence="3" id="KW-1185">Reference proteome</keyword>
<dbReference type="Proteomes" id="UP000050761">
    <property type="component" value="Unassembled WGS sequence"/>
</dbReference>
<sequence>MMFDENSTIVTSSGMYRVVKLMDGRFCAVHFNFPELELQRLKRLDAATLLEHQCEGVLEANVVVYEACSFKHEREQEQGPPVLQAELEREGIEQEQGPPVLQAELEREGIGESDAVYVTGVSCSVLNTPPIDRRCFADAVDEMEDEDEGPHEWWDEQEQEPPVLQAELEREGIEQEAGPSGSRVESISNEPGMHYYGLPDTSKYGRHPVLIYKIPGRPLCYTFIWKKTNRNSQSFNCLGCKKERKFTGTTVVNSIEFTRDPCLLNHVCLPFKWPMERSKRIFYGQCQEWRGDEKYLNYDPYREHGRFLLDVEKSTTIANEEKEATLSHYSDYGKCRVTVYRNLRHHMEREVSMEYVPDHLALNPDGTRFLQYQTADMHIYYSEKIIRKACENGLDTLIADGIFSMHPNQREKNGQLYTIHGVCNGKVNVPLLYAITNKKTEFIYTKIWTMLKEVIDSTTDHDFNPRILLDFERASIKAAKRVFPGGTVEGCAFHLARSWNRKRDELGLRKFLKGNERSRRVTWFDGPFAGMWNKWDKDILRTTNIAESYHSTLTRVMKNRRPPLRDLLEYLHGLNARSFGLLLHHEEYPAAEIRLRPKDLHRREKVRREMDRFRSRLSDPALTDRSIKRYCKRMSSQDVPRNRDISSYTLSDVLKGFALMNKVLKIQDA</sequence>
<name>A0A183FRH0_HELPZ</name>
<dbReference type="EMBL" id="UZAH01026762">
    <property type="protein sequence ID" value="VDO85039.1"/>
    <property type="molecule type" value="Genomic_DNA"/>
</dbReference>
<proteinExistence type="predicted"/>
<evidence type="ECO:0000313" key="4">
    <source>
        <dbReference type="WBParaSite" id="HPBE_0001042801-mRNA-1"/>
    </source>
</evidence>
<evidence type="ECO:0000313" key="2">
    <source>
        <dbReference type="EMBL" id="VDO85039.1"/>
    </source>
</evidence>
<reference evidence="4" key="2">
    <citation type="submission" date="2019-09" db="UniProtKB">
        <authorList>
            <consortium name="WormBaseParasite"/>
        </authorList>
    </citation>
    <scope>IDENTIFICATION</scope>
</reference>
<accession>A0A183FRH0</accession>